<sequence length="398" mass="42244">MFMLVAGLLVTALTIVAIIRSRREGLDEIYEGVTPGQLPRAGEEADTRRVPETAYSKDVAVQFTPPGGLRPGLVGTVYDGVAESRDVTATIVDLAVRGYVKITAVEPEEDAGEARGPSRKPLGRKKADWEVTAQDPPADDELSVMEAHLLNGMFAYGPSVRISQLTSDFGSVMREAVQALYTEAVHRGWYRRHPRTKRGLSGFGLWGLAGGAAIVMLVAGGWAGAVAGVLTLGSAAAWQKLGRVLPGRTATGTAVRIQALAFEEYLRTAEADQIKFEEAADIFSRYLPYAIVFGVADHWAKVFGEIASQAKLEGYDDLDFGLDWIDMVILADLLDLPQLAFLAGEGLTELIGGLDVSGVADVVSGGLGAFSDGVGSFVDSVDGLDTLGDGCDGCDLDF</sequence>
<gene>
    <name evidence="4" type="ORF">GA0111570_11256</name>
</gene>
<evidence type="ECO:0000256" key="2">
    <source>
        <dbReference type="SAM" id="Phobius"/>
    </source>
</evidence>
<dbReference type="EMBL" id="FMYF01000012">
    <property type="protein sequence ID" value="SDB96907.1"/>
    <property type="molecule type" value="Genomic_DNA"/>
</dbReference>
<keyword evidence="5" id="KW-1185">Reference proteome</keyword>
<accession>A0A1G6HRH8</accession>
<name>A0A1G6HRH8_9ACTN</name>
<protein>
    <submittedName>
        <fullName evidence="4">Predicted membrane protein</fullName>
    </submittedName>
</protein>
<dbReference type="Pfam" id="PF20990">
    <property type="entry name" value="DUF2207_C"/>
    <property type="match status" value="1"/>
</dbReference>
<reference evidence="4 5" key="1">
    <citation type="submission" date="2016-06" db="EMBL/GenBank/DDBJ databases">
        <authorList>
            <person name="Olsen C.W."/>
            <person name="Carey S."/>
            <person name="Hinshaw L."/>
            <person name="Karasin A.I."/>
        </authorList>
    </citation>
    <scope>NUCLEOTIDE SEQUENCE [LARGE SCALE GENOMIC DNA]</scope>
    <source>
        <strain evidence="4 5">LZ-22</strain>
    </source>
</reference>
<dbReference type="AlphaFoldDB" id="A0A1G6HRH8"/>
<keyword evidence="2" id="KW-1133">Transmembrane helix</keyword>
<dbReference type="STRING" id="1577474.GA0111570_11256"/>
<feature type="region of interest" description="Disordered" evidence="1">
    <location>
        <begin position="107"/>
        <end position="136"/>
    </location>
</feature>
<organism evidence="4 5">
    <name type="scientific">Raineyella antarctica</name>
    <dbReference type="NCBI Taxonomy" id="1577474"/>
    <lineage>
        <taxon>Bacteria</taxon>
        <taxon>Bacillati</taxon>
        <taxon>Actinomycetota</taxon>
        <taxon>Actinomycetes</taxon>
        <taxon>Propionibacteriales</taxon>
        <taxon>Propionibacteriaceae</taxon>
        <taxon>Raineyella</taxon>
    </lineage>
</organism>
<evidence type="ECO:0000313" key="4">
    <source>
        <dbReference type="EMBL" id="SDB96907.1"/>
    </source>
</evidence>
<dbReference type="InterPro" id="IPR048389">
    <property type="entry name" value="YciQ-like_C"/>
</dbReference>
<keyword evidence="2" id="KW-0472">Membrane</keyword>
<proteinExistence type="predicted"/>
<evidence type="ECO:0000313" key="5">
    <source>
        <dbReference type="Proteomes" id="UP000199086"/>
    </source>
</evidence>
<feature type="transmembrane region" description="Helical" evidence="2">
    <location>
        <begin position="205"/>
        <end position="238"/>
    </location>
</feature>
<evidence type="ECO:0000259" key="3">
    <source>
        <dbReference type="Pfam" id="PF20990"/>
    </source>
</evidence>
<dbReference type="Proteomes" id="UP000199086">
    <property type="component" value="Unassembled WGS sequence"/>
</dbReference>
<feature type="domain" description="Predicted membrane protein YciQ-like C-terminal" evidence="3">
    <location>
        <begin position="64"/>
        <end position="303"/>
    </location>
</feature>
<keyword evidence="2" id="KW-0812">Transmembrane</keyword>
<evidence type="ECO:0000256" key="1">
    <source>
        <dbReference type="SAM" id="MobiDB-lite"/>
    </source>
</evidence>